<evidence type="ECO:0000313" key="5">
    <source>
        <dbReference type="EMBL" id="OKH21333.1"/>
    </source>
</evidence>
<dbReference type="PROSITE" id="PS51257">
    <property type="entry name" value="PROKAR_LIPOPROTEIN"/>
    <property type="match status" value="1"/>
</dbReference>
<keyword evidence="2" id="KW-0793">Thylakoid</keyword>
<dbReference type="GO" id="GO:0005509">
    <property type="term" value="F:calcium ion binding"/>
    <property type="evidence" value="ECO:0007669"/>
    <property type="project" value="InterPro"/>
</dbReference>
<feature type="chain" id="PRO_5012956553" evidence="4">
    <location>
        <begin position="28"/>
        <end position="148"/>
    </location>
</feature>
<name>A0A1U7HCM5_9CYAN</name>
<dbReference type="OrthoDB" id="425184at2"/>
<keyword evidence="4" id="KW-0732">Signal</keyword>
<organism evidence="5 6">
    <name type="scientific">Hydrococcus rivularis NIES-593</name>
    <dbReference type="NCBI Taxonomy" id="1921803"/>
    <lineage>
        <taxon>Bacteria</taxon>
        <taxon>Bacillati</taxon>
        <taxon>Cyanobacteriota</taxon>
        <taxon>Cyanophyceae</taxon>
        <taxon>Pleurocapsales</taxon>
        <taxon>Hydrococcaceae</taxon>
        <taxon>Hydrococcus</taxon>
    </lineage>
</organism>
<comment type="subcellular location">
    <subcellularLocation>
        <location evidence="1">Membrane</location>
    </subcellularLocation>
</comment>
<dbReference type="Pfam" id="PF05757">
    <property type="entry name" value="PsbQ"/>
    <property type="match status" value="1"/>
</dbReference>
<dbReference type="InterPro" id="IPR017487">
    <property type="entry name" value="PSII_PsbQ_cyanobac"/>
</dbReference>
<evidence type="ECO:0000256" key="1">
    <source>
        <dbReference type="ARBA" id="ARBA00004370"/>
    </source>
</evidence>
<dbReference type="GO" id="GO:0015979">
    <property type="term" value="P:photosynthesis"/>
    <property type="evidence" value="ECO:0007669"/>
    <property type="project" value="InterPro"/>
</dbReference>
<dbReference type="InterPro" id="IPR008797">
    <property type="entry name" value="PSII_PsbQ"/>
</dbReference>
<proteinExistence type="predicted"/>
<comment type="caution">
    <text evidence="5">The sequence shown here is derived from an EMBL/GenBank/DDBJ whole genome shotgun (WGS) entry which is preliminary data.</text>
</comment>
<evidence type="ECO:0000313" key="6">
    <source>
        <dbReference type="Proteomes" id="UP000186868"/>
    </source>
</evidence>
<evidence type="ECO:0000256" key="3">
    <source>
        <dbReference type="ARBA" id="ARBA00023136"/>
    </source>
</evidence>
<dbReference type="STRING" id="1921803.NIES593_16170"/>
<dbReference type="SUPFAM" id="SSF101112">
    <property type="entry name" value="Oxygen-evolving enhancer protein 3"/>
    <property type="match status" value="1"/>
</dbReference>
<dbReference type="EMBL" id="MRCB01000021">
    <property type="protein sequence ID" value="OKH21333.1"/>
    <property type="molecule type" value="Genomic_DNA"/>
</dbReference>
<gene>
    <name evidence="5" type="ORF">NIES593_16170</name>
</gene>
<protein>
    <submittedName>
        <fullName evidence="5">Photosystem II protein PsbQ</fullName>
    </submittedName>
</protein>
<feature type="signal peptide" evidence="4">
    <location>
        <begin position="1"/>
        <end position="27"/>
    </location>
</feature>
<dbReference type="GO" id="GO:0019898">
    <property type="term" value="C:extrinsic component of membrane"/>
    <property type="evidence" value="ECO:0007669"/>
    <property type="project" value="InterPro"/>
</dbReference>
<keyword evidence="6" id="KW-1185">Reference proteome</keyword>
<sequence>MPRLRSILSLILILVATLLVSCSSPQATIPTTYTPEKIAQLQVLVEPVEEVRERMSELRDLIANRKWVDAGSLIHGPFGHLRQDMLNLSRSLLPKDREQATKLAKELFVHFERIDAAAKARNSEIAETQYREALRDFDAFLDLIPKAG</sequence>
<dbReference type="NCBIfam" id="TIGR03042">
    <property type="entry name" value="PS_II_psbQ_bact"/>
    <property type="match status" value="1"/>
</dbReference>
<dbReference type="Proteomes" id="UP000186868">
    <property type="component" value="Unassembled WGS sequence"/>
</dbReference>
<dbReference type="RefSeq" id="WP_073600568.1">
    <property type="nucleotide sequence ID" value="NZ_MRCB01000021.1"/>
</dbReference>
<dbReference type="AlphaFoldDB" id="A0A1U7HCM5"/>
<keyword evidence="3" id="KW-0472">Membrane</keyword>
<reference evidence="5 6" key="1">
    <citation type="submission" date="2016-11" db="EMBL/GenBank/DDBJ databases">
        <title>Draft Genome Sequences of Nine Cyanobacterial Strains from Diverse Habitats.</title>
        <authorList>
            <person name="Zhu T."/>
            <person name="Hou S."/>
            <person name="Lu X."/>
            <person name="Hess W.R."/>
        </authorList>
    </citation>
    <scope>NUCLEOTIDE SEQUENCE [LARGE SCALE GENOMIC DNA]</scope>
    <source>
        <strain evidence="5 6">NIES-593</strain>
    </source>
</reference>
<dbReference type="Gene3D" id="1.20.120.290">
    <property type="entry name" value="Oxygen-evolving enhancer protein 3 (PsbQ), four-helix up-down bundle"/>
    <property type="match status" value="1"/>
</dbReference>
<dbReference type="InterPro" id="IPR023222">
    <property type="entry name" value="PsbQ-like_dom_sf"/>
</dbReference>
<evidence type="ECO:0000256" key="2">
    <source>
        <dbReference type="ARBA" id="ARBA00023078"/>
    </source>
</evidence>
<dbReference type="GO" id="GO:0009654">
    <property type="term" value="C:photosystem II oxygen evolving complex"/>
    <property type="evidence" value="ECO:0007669"/>
    <property type="project" value="InterPro"/>
</dbReference>
<accession>A0A1U7HCM5</accession>
<evidence type="ECO:0000256" key="4">
    <source>
        <dbReference type="SAM" id="SignalP"/>
    </source>
</evidence>